<keyword evidence="1" id="KW-1133">Transmembrane helix</keyword>
<feature type="transmembrane region" description="Helical" evidence="1">
    <location>
        <begin position="110"/>
        <end position="130"/>
    </location>
</feature>
<sequence>MKGIPTILGKKWIQHGAFWILSIYAIGSYFSIASLFKFIDFFYSLLFHVPLVFLVYVNLRVLIPRFLEREKYLLYFSSIPLLLLASYGIHELTFEVLFPLMDSDYYMVSFTEWQILIFIFIIYLVLTTLIKLSKSWYKLQEVEKEILSLELNSLKTQINPHFLFNSLNSIYSQALGKSEQTAETVLELSNLLRYMLYEVSEEKVPLSKEVEMLENYIELQKLRLDDHSRVDFSVRGELASAKVAPLLFFPLVENAFKHGMKGETELGFVQIKLSVGDQIVFEVRNNLGEVDDMEKGRYGGIGLENVQRRLELIYPKAHELKVEKRQKEFLTKLILS</sequence>
<evidence type="ECO:0000313" key="4">
    <source>
        <dbReference type="Proteomes" id="UP000050421"/>
    </source>
</evidence>
<dbReference type="Proteomes" id="UP000050421">
    <property type="component" value="Unassembled WGS sequence"/>
</dbReference>
<proteinExistence type="predicted"/>
<dbReference type="InterPro" id="IPR010559">
    <property type="entry name" value="Sig_transdc_His_kin_internal"/>
</dbReference>
<accession>A0A0P7YJE1</accession>
<keyword evidence="3" id="KW-0418">Kinase</keyword>
<evidence type="ECO:0000259" key="2">
    <source>
        <dbReference type="Pfam" id="PF06580"/>
    </source>
</evidence>
<evidence type="ECO:0000313" key="3">
    <source>
        <dbReference type="EMBL" id="KPQ18982.1"/>
    </source>
</evidence>
<dbReference type="GO" id="GO:0000155">
    <property type="term" value="F:phosphorelay sensor kinase activity"/>
    <property type="evidence" value="ECO:0007669"/>
    <property type="project" value="InterPro"/>
</dbReference>
<name>A0A0P7YJE1_9BACT</name>
<feature type="domain" description="Signal transduction histidine kinase internal region" evidence="2">
    <location>
        <begin position="150"/>
        <end position="226"/>
    </location>
</feature>
<reference evidence="3 4" key="1">
    <citation type="submission" date="2015-09" db="EMBL/GenBank/DDBJ databases">
        <title>Identification and resolution of microdiversity through metagenomic sequencing of parallel consortia.</title>
        <authorList>
            <person name="Nelson W.C."/>
            <person name="Romine M.F."/>
            <person name="Lindemann S.R."/>
        </authorList>
    </citation>
    <scope>NUCLEOTIDE SEQUENCE [LARGE SCALE GENOMIC DNA]</scope>
    <source>
        <strain evidence="3">HL-49</strain>
    </source>
</reference>
<organism evidence="3 4">
    <name type="scientific">Algoriphagus marincola HL-49</name>
    <dbReference type="NCBI Taxonomy" id="1305737"/>
    <lineage>
        <taxon>Bacteria</taxon>
        <taxon>Pseudomonadati</taxon>
        <taxon>Bacteroidota</taxon>
        <taxon>Cytophagia</taxon>
        <taxon>Cytophagales</taxon>
        <taxon>Cyclobacteriaceae</taxon>
        <taxon>Algoriphagus</taxon>
    </lineage>
</organism>
<dbReference type="InterPro" id="IPR050640">
    <property type="entry name" value="Bact_2-comp_sensor_kinase"/>
</dbReference>
<feature type="transmembrane region" description="Helical" evidence="1">
    <location>
        <begin position="42"/>
        <end position="63"/>
    </location>
</feature>
<dbReference type="InterPro" id="IPR036890">
    <property type="entry name" value="HATPase_C_sf"/>
</dbReference>
<feature type="transmembrane region" description="Helical" evidence="1">
    <location>
        <begin position="12"/>
        <end position="36"/>
    </location>
</feature>
<keyword evidence="1" id="KW-0472">Membrane</keyword>
<feature type="transmembrane region" description="Helical" evidence="1">
    <location>
        <begin position="72"/>
        <end position="90"/>
    </location>
</feature>
<dbReference type="PANTHER" id="PTHR34220:SF7">
    <property type="entry name" value="SENSOR HISTIDINE KINASE YPDA"/>
    <property type="match status" value="1"/>
</dbReference>
<dbReference type="PATRIC" id="fig|1305737.6.peg.1481"/>
<comment type="caution">
    <text evidence="3">The sequence shown here is derived from an EMBL/GenBank/DDBJ whole genome shotgun (WGS) entry which is preliminary data.</text>
</comment>
<keyword evidence="3" id="KW-0808">Transferase</keyword>
<dbReference type="Pfam" id="PF06580">
    <property type="entry name" value="His_kinase"/>
    <property type="match status" value="1"/>
</dbReference>
<evidence type="ECO:0000256" key="1">
    <source>
        <dbReference type="SAM" id="Phobius"/>
    </source>
</evidence>
<dbReference type="GO" id="GO:0016020">
    <property type="term" value="C:membrane"/>
    <property type="evidence" value="ECO:0007669"/>
    <property type="project" value="InterPro"/>
</dbReference>
<dbReference type="OrthoDB" id="9792992at2"/>
<keyword evidence="1" id="KW-0812">Transmembrane</keyword>
<dbReference type="eggNOG" id="COG2972">
    <property type="taxonomic scope" value="Bacteria"/>
</dbReference>
<dbReference type="EMBL" id="LJXT01000017">
    <property type="protein sequence ID" value="KPQ18982.1"/>
    <property type="molecule type" value="Genomic_DNA"/>
</dbReference>
<protein>
    <submittedName>
        <fullName evidence="3">Two component signal transduction system histidine kinase</fullName>
    </submittedName>
</protein>
<gene>
    <name evidence="3" type="ORF">HLUCCX10_04165</name>
</gene>
<dbReference type="STRING" id="1305737.GCA_000526355_03569"/>
<dbReference type="AlphaFoldDB" id="A0A0P7YJE1"/>
<dbReference type="Gene3D" id="3.30.565.10">
    <property type="entry name" value="Histidine kinase-like ATPase, C-terminal domain"/>
    <property type="match status" value="1"/>
</dbReference>
<dbReference type="PANTHER" id="PTHR34220">
    <property type="entry name" value="SENSOR HISTIDINE KINASE YPDA"/>
    <property type="match status" value="1"/>
</dbReference>